<dbReference type="AlphaFoldDB" id="A0AAD6U3F2"/>
<protein>
    <submittedName>
        <fullName evidence="2">Uncharacterized protein</fullName>
    </submittedName>
</protein>
<feature type="region of interest" description="Disordered" evidence="1">
    <location>
        <begin position="338"/>
        <end position="383"/>
    </location>
</feature>
<evidence type="ECO:0000313" key="3">
    <source>
        <dbReference type="Proteomes" id="UP001222325"/>
    </source>
</evidence>
<gene>
    <name evidence="2" type="ORF">B0H15DRAFT_949214</name>
</gene>
<name>A0AAD6U3F2_9AGAR</name>
<proteinExistence type="predicted"/>
<evidence type="ECO:0000313" key="2">
    <source>
        <dbReference type="EMBL" id="KAJ7089234.1"/>
    </source>
</evidence>
<evidence type="ECO:0000256" key="1">
    <source>
        <dbReference type="SAM" id="MobiDB-lite"/>
    </source>
</evidence>
<reference evidence="2" key="1">
    <citation type="submission" date="2023-03" db="EMBL/GenBank/DDBJ databases">
        <title>Massive genome expansion in bonnet fungi (Mycena s.s.) driven by repeated elements and novel gene families across ecological guilds.</title>
        <authorList>
            <consortium name="Lawrence Berkeley National Laboratory"/>
            <person name="Harder C.B."/>
            <person name="Miyauchi S."/>
            <person name="Viragh M."/>
            <person name="Kuo A."/>
            <person name="Thoen E."/>
            <person name="Andreopoulos B."/>
            <person name="Lu D."/>
            <person name="Skrede I."/>
            <person name="Drula E."/>
            <person name="Henrissat B."/>
            <person name="Morin E."/>
            <person name="Kohler A."/>
            <person name="Barry K."/>
            <person name="LaButti K."/>
            <person name="Morin E."/>
            <person name="Salamov A."/>
            <person name="Lipzen A."/>
            <person name="Mereny Z."/>
            <person name="Hegedus B."/>
            <person name="Baldrian P."/>
            <person name="Stursova M."/>
            <person name="Weitz H."/>
            <person name="Taylor A."/>
            <person name="Grigoriev I.V."/>
            <person name="Nagy L.G."/>
            <person name="Martin F."/>
            <person name="Kauserud H."/>
        </authorList>
    </citation>
    <scope>NUCLEOTIDE SEQUENCE</scope>
    <source>
        <strain evidence="2">CBHHK173m</strain>
    </source>
</reference>
<feature type="compositionally biased region" description="Pro residues" evidence="1">
    <location>
        <begin position="613"/>
        <end position="625"/>
    </location>
</feature>
<feature type="compositionally biased region" description="Basic residues" evidence="1">
    <location>
        <begin position="72"/>
        <end position="86"/>
    </location>
</feature>
<comment type="caution">
    <text evidence="2">The sequence shown here is derived from an EMBL/GenBank/DDBJ whole genome shotgun (WGS) entry which is preliminary data.</text>
</comment>
<feature type="compositionally biased region" description="Low complexity" evidence="1">
    <location>
        <begin position="274"/>
        <end position="287"/>
    </location>
</feature>
<feature type="region of interest" description="Disordered" evidence="1">
    <location>
        <begin position="270"/>
        <end position="300"/>
    </location>
</feature>
<accession>A0AAD6U3F2</accession>
<feature type="compositionally biased region" description="Low complexity" evidence="1">
    <location>
        <begin position="643"/>
        <end position="656"/>
    </location>
</feature>
<feature type="region of interest" description="Disordered" evidence="1">
    <location>
        <begin position="572"/>
        <end position="722"/>
    </location>
</feature>
<organism evidence="2 3">
    <name type="scientific">Mycena belliarum</name>
    <dbReference type="NCBI Taxonomy" id="1033014"/>
    <lineage>
        <taxon>Eukaryota</taxon>
        <taxon>Fungi</taxon>
        <taxon>Dikarya</taxon>
        <taxon>Basidiomycota</taxon>
        <taxon>Agaricomycotina</taxon>
        <taxon>Agaricomycetes</taxon>
        <taxon>Agaricomycetidae</taxon>
        <taxon>Agaricales</taxon>
        <taxon>Marasmiineae</taxon>
        <taxon>Mycenaceae</taxon>
        <taxon>Mycena</taxon>
    </lineage>
</organism>
<feature type="compositionally biased region" description="Basic residues" evidence="1">
    <location>
        <begin position="354"/>
        <end position="372"/>
    </location>
</feature>
<feature type="compositionally biased region" description="Low complexity" evidence="1">
    <location>
        <begin position="581"/>
        <end position="590"/>
    </location>
</feature>
<feature type="region of interest" description="Disordered" evidence="1">
    <location>
        <begin position="1"/>
        <end position="93"/>
    </location>
</feature>
<keyword evidence="3" id="KW-1185">Reference proteome</keyword>
<dbReference type="Proteomes" id="UP001222325">
    <property type="component" value="Unassembled WGS sequence"/>
</dbReference>
<feature type="compositionally biased region" description="Low complexity" evidence="1">
    <location>
        <begin position="338"/>
        <end position="347"/>
    </location>
</feature>
<dbReference type="EMBL" id="JARJCN010000024">
    <property type="protein sequence ID" value="KAJ7089234.1"/>
    <property type="molecule type" value="Genomic_DNA"/>
</dbReference>
<feature type="region of interest" description="Disordered" evidence="1">
    <location>
        <begin position="400"/>
        <end position="463"/>
    </location>
</feature>
<feature type="compositionally biased region" description="Low complexity" evidence="1">
    <location>
        <begin position="695"/>
        <end position="705"/>
    </location>
</feature>
<sequence>MPTRRSRSTLYARPPSSKSTLLQPGRSSYALLSPPTLSFRRCPDAAPTSADSTAVVHAHPPPNDPEALKTPRSGRKSKRCRRRHAHTREPKWARPLRRLTSPVAPAPGHCVQLARATVAYLPATLLRTPTRRLRPSLAPQPNERARARDAGHENDGIALRSSRLLCPRVAPNTPVWTSRTVRSTYPLPTYPLTQPHHVARTHTPTLAACRPRAARPAPPATPRLGLRTRLRVGMWRLRATREPRARRRDGPWWRSRHFAGVRLACTVKTPHAGARPVPVRRAASQRQRPPHRRSPPPCPCRARTPANLMCTRCTRHLVAEIPPSRPCAPDTQVAATSAGAALAQSAQRAERGRAPQRTRSVWRRQTQRRRAAQTRGRNEQGRITAVRCSRADVLRAASLCPSHPPLRSNPARAARLPTPTPPAFRSRPEESSRARSGSPPNARTRGTRTTTDPLQPTAHRPARACGRRRRIRLFGPPEHATYGVLSSTRCPPSHYLPTYLPTYPPPHHLTRPHPAASIIPHPLSHTASRPTHTTRAASQCCPRAVPCRARSPARDSAARCARAAPRREVTWRLRAPRSQGPPTARPATPACRVCGGNIPPTRPPARAVHLPTKYPPTDRPNPTPPRRISQVRGRAGRTLGRQSPLAESAAASSPPALASPPKPARRVCGGDPSPRLPMSRDGFSRQLARRDKTPARSSAPALAPRFRARQGRGVRAPSHPCPRPCRCRPTPCACALSGANPRALTRASTRIKRLRFPRRRGHETRTHLDGRLRRPRRCGHGTRARISTARSRAEGESERPSALHIENCGVARQKAVRMFRVTHQLGS</sequence>
<feature type="compositionally biased region" description="Polar residues" evidence="1">
    <location>
        <begin position="16"/>
        <end position="26"/>
    </location>
</feature>